<dbReference type="PANTHER" id="PTHR47691">
    <property type="entry name" value="REGULATOR-RELATED"/>
    <property type="match status" value="1"/>
</dbReference>
<organism evidence="2 3">
    <name type="scientific">Coleophoma crateriformis</name>
    <dbReference type="NCBI Taxonomy" id="565419"/>
    <lineage>
        <taxon>Eukaryota</taxon>
        <taxon>Fungi</taxon>
        <taxon>Dikarya</taxon>
        <taxon>Ascomycota</taxon>
        <taxon>Pezizomycotina</taxon>
        <taxon>Leotiomycetes</taxon>
        <taxon>Helotiales</taxon>
        <taxon>Dermateaceae</taxon>
        <taxon>Coleophoma</taxon>
    </lineage>
</organism>
<accession>A0A3D8QR55</accession>
<protein>
    <recommendedName>
        <fullName evidence="1">NB-ARC domain-containing protein</fullName>
    </recommendedName>
</protein>
<dbReference type="Gene3D" id="1.25.40.10">
    <property type="entry name" value="Tetratricopeptide repeat domain"/>
    <property type="match status" value="2"/>
</dbReference>
<comment type="caution">
    <text evidence="2">The sequence shown here is derived from an EMBL/GenBank/DDBJ whole genome shotgun (WGS) entry which is preliminary data.</text>
</comment>
<dbReference type="SMART" id="SM00028">
    <property type="entry name" value="TPR"/>
    <property type="match status" value="3"/>
</dbReference>
<evidence type="ECO:0000313" key="3">
    <source>
        <dbReference type="Proteomes" id="UP000256328"/>
    </source>
</evidence>
<dbReference type="Gene3D" id="3.40.50.300">
    <property type="entry name" value="P-loop containing nucleotide triphosphate hydrolases"/>
    <property type="match status" value="1"/>
</dbReference>
<feature type="domain" description="NB-ARC" evidence="1">
    <location>
        <begin position="269"/>
        <end position="417"/>
    </location>
</feature>
<name>A0A3D8QR55_9HELO</name>
<dbReference type="PRINTS" id="PR00364">
    <property type="entry name" value="DISEASERSIST"/>
</dbReference>
<dbReference type="PANTHER" id="PTHR47691:SF3">
    <property type="entry name" value="HTH-TYPE TRANSCRIPTIONAL REGULATOR RV0890C-RELATED"/>
    <property type="match status" value="1"/>
</dbReference>
<keyword evidence="3" id="KW-1185">Reference proteome</keyword>
<dbReference type="InterPro" id="IPR027417">
    <property type="entry name" value="P-loop_NTPase"/>
</dbReference>
<dbReference type="InterPro" id="IPR019734">
    <property type="entry name" value="TPR_rpt"/>
</dbReference>
<dbReference type="SUPFAM" id="SSF52540">
    <property type="entry name" value="P-loop containing nucleoside triphosphate hydrolases"/>
    <property type="match status" value="1"/>
</dbReference>
<dbReference type="GO" id="GO:0043531">
    <property type="term" value="F:ADP binding"/>
    <property type="evidence" value="ECO:0007669"/>
    <property type="project" value="InterPro"/>
</dbReference>
<dbReference type="Pfam" id="PF00931">
    <property type="entry name" value="NB-ARC"/>
    <property type="match status" value="1"/>
</dbReference>
<dbReference type="InterPro" id="IPR002182">
    <property type="entry name" value="NB-ARC"/>
</dbReference>
<dbReference type="AlphaFoldDB" id="A0A3D8QR55"/>
<evidence type="ECO:0000259" key="1">
    <source>
        <dbReference type="Pfam" id="PF00931"/>
    </source>
</evidence>
<dbReference type="Proteomes" id="UP000256328">
    <property type="component" value="Unassembled WGS sequence"/>
</dbReference>
<gene>
    <name evidence="2" type="ORF">BP5796_10777</name>
</gene>
<dbReference type="EMBL" id="PDLN01000016">
    <property type="protein sequence ID" value="RDW64275.1"/>
    <property type="molecule type" value="Genomic_DNA"/>
</dbReference>
<sequence length="1019" mass="114519">MTLGTQREGSLLSPSVIELQTTKWTEALATRKDQLEKVSARSCQAAEGAHTFETLRRAALVESTAGFLSRSMSWSRPNVNFFLGVLLEAINKCQIQENWKAFAQTLDESRQSLEKLDTSVGWVLGWDAIESNEQIRLKLIDAIVRVFSNLMDLWIITCSTIKLYPTAALEDKEPWKREREACLGNIRAAVSHFCDIAASISQAKQQDPTLTMTRLKLSADPCMTEDGEDRTSFPVKALPYPAYRGFFGRKELLAKIDKELAPEKISQPGPQYVKSVLLHGTGGVGKTQTALAYAHQNLAGFDAIFWIRSDLEANIQASLANITLALNLKGAKKDGDAKEDENLLYFTRWLGRQAATKYGKRWLIIFDNCEDIGDIWPKYIPKTSGSVLITSRSQSVKLQDSVIVPIKPFNATEGLKLMKILLKEKRRLLPTEENSLLTLFQKVDGLPLGIKVIVALMVPMIDRSSKYPITEFRTFFEQHSRELLTKVDRTTDYDRDEYRKVGEVHVLDNVWQLSFKRLDSEALSLLGMVSFMAAQDISISWFNLRNKRIPASQPVLSICTRPLELIWAIASLTKAALVNREDLENDQNGDESDSDADANFVIDSNDGKALDSDAESTTSLLEMGYGNSTAKFSVHRLVQDALIYSRSSQERQDIFDAAIYVISEAFPKQVNGETLDGKTETCSRLVPHVLSLASRYNELKDNGASPLVATDGLRNLLKSCIWYTYEKGEYKTALYLLKIAYTVYEDKETEVYADLQFKAGGIYLDQNDLVNCRTAWEDARDIYCRLKSSGQGSAKKALTWVLHSLGNLESADGNLDEAFAYFAEAAEQRRHEKPVQPWREGLAKMTLGRAYYLKGDCDTAIKNYVEAEEIFKESYASSTWMAYLKYAHGNAELTRGNLEEAKLNYVISQKCYIKSAPFHLAFSACYFKLGCIELQQQNQESALDHLSKALKIVKFNARGDQARILRKQAEAQAARGCSNLAAKCRKEAEETRLKISGQVGKNLDDTDAAWDSLVCMLWR</sequence>
<dbReference type="OrthoDB" id="6161812at2759"/>
<dbReference type="InterPro" id="IPR011990">
    <property type="entry name" value="TPR-like_helical_dom_sf"/>
</dbReference>
<dbReference type="SUPFAM" id="SSF48452">
    <property type="entry name" value="TPR-like"/>
    <property type="match status" value="1"/>
</dbReference>
<evidence type="ECO:0000313" key="2">
    <source>
        <dbReference type="EMBL" id="RDW64275.1"/>
    </source>
</evidence>
<reference evidence="2 3" key="1">
    <citation type="journal article" date="2018" name="IMA Fungus">
        <title>IMA Genome-F 9: Draft genome sequence of Annulohypoxylon stygium, Aspergillus mulundensis, Berkeleyomyces basicola (syn. Thielaviopsis basicola), Ceratocystis smalleyi, two Cercospora beticola strains, Coleophoma cylindrospora, Fusarium fracticaudum, Phialophora cf. hyalina, and Morchella septimelata.</title>
        <authorList>
            <person name="Wingfield B.D."/>
            <person name="Bills G.F."/>
            <person name="Dong Y."/>
            <person name="Huang W."/>
            <person name="Nel W.J."/>
            <person name="Swalarsk-Parry B.S."/>
            <person name="Vaghefi N."/>
            <person name="Wilken P.M."/>
            <person name="An Z."/>
            <person name="de Beer Z.W."/>
            <person name="De Vos L."/>
            <person name="Chen L."/>
            <person name="Duong T.A."/>
            <person name="Gao Y."/>
            <person name="Hammerbacher A."/>
            <person name="Kikkert J.R."/>
            <person name="Li Y."/>
            <person name="Li H."/>
            <person name="Li K."/>
            <person name="Li Q."/>
            <person name="Liu X."/>
            <person name="Ma X."/>
            <person name="Naidoo K."/>
            <person name="Pethybridge S.J."/>
            <person name="Sun J."/>
            <person name="Steenkamp E.T."/>
            <person name="van der Nest M.A."/>
            <person name="van Wyk S."/>
            <person name="Wingfield M.J."/>
            <person name="Xiong C."/>
            <person name="Yue Q."/>
            <person name="Zhang X."/>
        </authorList>
    </citation>
    <scope>NUCLEOTIDE SEQUENCE [LARGE SCALE GENOMIC DNA]</scope>
    <source>
        <strain evidence="2 3">BP5796</strain>
    </source>
</reference>
<proteinExistence type="predicted"/>